<feature type="compositionally biased region" description="Gly residues" evidence="1">
    <location>
        <begin position="199"/>
        <end position="208"/>
    </location>
</feature>
<evidence type="ECO:0000313" key="3">
    <source>
        <dbReference type="Proteomes" id="UP000078512"/>
    </source>
</evidence>
<feature type="compositionally biased region" description="Polar residues" evidence="1">
    <location>
        <begin position="240"/>
        <end position="282"/>
    </location>
</feature>
<dbReference type="EMBL" id="KV442072">
    <property type="protein sequence ID" value="OAQ25968.1"/>
    <property type="molecule type" value="Genomic_DNA"/>
</dbReference>
<reference evidence="2 3" key="1">
    <citation type="submission" date="2016-05" db="EMBL/GenBank/DDBJ databases">
        <title>Genome sequencing reveals origins of a unique bacterial endosymbiosis in the earliest lineages of terrestrial Fungi.</title>
        <authorList>
            <consortium name="DOE Joint Genome Institute"/>
            <person name="Uehling J."/>
            <person name="Gryganskyi A."/>
            <person name="Hameed K."/>
            <person name="Tschaplinski T."/>
            <person name="Misztal P."/>
            <person name="Wu S."/>
            <person name="Desiro A."/>
            <person name="Vande Pol N."/>
            <person name="Du Z.-Y."/>
            <person name="Zienkiewicz A."/>
            <person name="Zienkiewicz K."/>
            <person name="Morin E."/>
            <person name="Tisserant E."/>
            <person name="Splivallo R."/>
            <person name="Hainaut M."/>
            <person name="Henrissat B."/>
            <person name="Ohm R."/>
            <person name="Kuo A."/>
            <person name="Yan J."/>
            <person name="Lipzen A."/>
            <person name="Nolan M."/>
            <person name="Labutti K."/>
            <person name="Barry K."/>
            <person name="Goldstein A."/>
            <person name="Labbe J."/>
            <person name="Schadt C."/>
            <person name="Tuskan G."/>
            <person name="Grigoriev I."/>
            <person name="Martin F."/>
            <person name="Vilgalys R."/>
            <person name="Bonito G."/>
        </authorList>
    </citation>
    <scope>NUCLEOTIDE SEQUENCE [LARGE SCALE GENOMIC DNA]</scope>
    <source>
        <strain evidence="2 3">AG-77</strain>
    </source>
</reference>
<feature type="region of interest" description="Disordered" evidence="1">
    <location>
        <begin position="17"/>
        <end position="53"/>
    </location>
</feature>
<feature type="compositionally biased region" description="Low complexity" evidence="1">
    <location>
        <begin position="26"/>
        <end position="41"/>
    </location>
</feature>
<feature type="compositionally biased region" description="Gly residues" evidence="1">
    <location>
        <begin position="216"/>
        <end position="225"/>
    </location>
</feature>
<proteinExistence type="predicted"/>
<feature type="region of interest" description="Disordered" evidence="1">
    <location>
        <begin position="405"/>
        <end position="427"/>
    </location>
</feature>
<accession>A0A197JLX3</accession>
<feature type="compositionally biased region" description="Polar residues" evidence="1">
    <location>
        <begin position="102"/>
        <end position="112"/>
    </location>
</feature>
<feature type="region of interest" description="Disordered" evidence="1">
    <location>
        <begin position="102"/>
        <end position="282"/>
    </location>
</feature>
<keyword evidence="3" id="KW-1185">Reference proteome</keyword>
<feature type="compositionally biased region" description="Polar residues" evidence="1">
    <location>
        <begin position="487"/>
        <end position="509"/>
    </location>
</feature>
<evidence type="ECO:0000313" key="2">
    <source>
        <dbReference type="EMBL" id="OAQ25968.1"/>
    </source>
</evidence>
<dbReference type="Proteomes" id="UP000078512">
    <property type="component" value="Unassembled WGS sequence"/>
</dbReference>
<gene>
    <name evidence="2" type="ORF">K457DRAFT_157874</name>
</gene>
<protein>
    <submittedName>
        <fullName evidence="2">Uncharacterized protein</fullName>
    </submittedName>
</protein>
<feature type="region of interest" description="Disordered" evidence="1">
    <location>
        <begin position="439"/>
        <end position="509"/>
    </location>
</feature>
<evidence type="ECO:0000256" key="1">
    <source>
        <dbReference type="SAM" id="MobiDB-lite"/>
    </source>
</evidence>
<dbReference type="AlphaFoldDB" id="A0A197JLX3"/>
<feature type="compositionally biased region" description="Polar residues" evidence="1">
    <location>
        <begin position="445"/>
        <end position="454"/>
    </location>
</feature>
<organism evidence="2 3">
    <name type="scientific">Linnemannia elongata AG-77</name>
    <dbReference type="NCBI Taxonomy" id="1314771"/>
    <lineage>
        <taxon>Eukaryota</taxon>
        <taxon>Fungi</taxon>
        <taxon>Fungi incertae sedis</taxon>
        <taxon>Mucoromycota</taxon>
        <taxon>Mortierellomycotina</taxon>
        <taxon>Mortierellomycetes</taxon>
        <taxon>Mortierellales</taxon>
        <taxon>Mortierellaceae</taxon>
        <taxon>Linnemannia</taxon>
    </lineage>
</organism>
<feature type="compositionally biased region" description="Low complexity" evidence="1">
    <location>
        <begin position="160"/>
        <end position="171"/>
    </location>
</feature>
<feature type="compositionally biased region" description="Polar residues" evidence="1">
    <location>
        <begin position="172"/>
        <end position="181"/>
    </location>
</feature>
<sequence length="534" mass="52290">MNPTSSSAFGSAFGGQGMAFGGGNSGNPSNTNPSGSAFANTGPGGGGGGSAFSNAGSSSSAFGAFAGGNSGTSAYNSYNINTASASGAPGTAFNNGGGFNSYNQTASGQSQFGAADGHSDNSRGRGRGRGGNNSYRGGRGGSNRGSANMTYVAPGLSTNQGQQQQQQHQPQTRSHLSSVFTAGSPGGESDSAFSAAGSNRGGGRGGYSGSPRGRGRGGAAVGGVPGQFRSIQWRPADGAQSGSANQGSDSAMAMDSTSEISNSASPSPAINTSSSGNPGSLQQHAAFSAFGVAGHNSAGYGDANSSTAFSANNPNAGFVSSNQNGGFAQQTGGGAGFMSSSFNKQWTPAASSATPTSAFQGSSSAGAFGIHTSTPAAGSSTTSSAFPSSVNAASTPAFQGNSSGSAFGIHTSAPESGNSTTSTFSSAVTAPQGLTTSAFRKGGFASSSPSTQGDSVFATPTSRPVSSPSASRPNQSVFTPPAKSSPFMDNSASRQISGGTTDSDSRLSRFSTNTIDAQEFEKVRSHCLKDVLLL</sequence>
<name>A0A197JLX3_9FUNG</name>
<feature type="compositionally biased region" description="Low complexity" evidence="1">
    <location>
        <begin position="458"/>
        <end position="473"/>
    </location>
</feature>